<dbReference type="InterPro" id="IPR023210">
    <property type="entry name" value="NADP_OxRdtase_dom"/>
</dbReference>
<dbReference type="Pfam" id="PF00248">
    <property type="entry name" value="Aldo_ket_red"/>
    <property type="match status" value="1"/>
</dbReference>
<dbReference type="GO" id="GO:0016491">
    <property type="term" value="F:oxidoreductase activity"/>
    <property type="evidence" value="ECO:0007669"/>
    <property type="project" value="InterPro"/>
</dbReference>
<dbReference type="InterPro" id="IPR018170">
    <property type="entry name" value="Aldo/ket_reductase_CS"/>
</dbReference>
<keyword evidence="2" id="KW-1185">Reference proteome</keyword>
<organism evidence="2 3">
    <name type="scientific">Panagrolaimus superbus</name>
    <dbReference type="NCBI Taxonomy" id="310955"/>
    <lineage>
        <taxon>Eukaryota</taxon>
        <taxon>Metazoa</taxon>
        <taxon>Ecdysozoa</taxon>
        <taxon>Nematoda</taxon>
        <taxon>Chromadorea</taxon>
        <taxon>Rhabditida</taxon>
        <taxon>Tylenchina</taxon>
        <taxon>Panagrolaimomorpha</taxon>
        <taxon>Panagrolaimoidea</taxon>
        <taxon>Panagrolaimidae</taxon>
        <taxon>Panagrolaimus</taxon>
    </lineage>
</organism>
<dbReference type="InterPro" id="IPR020471">
    <property type="entry name" value="AKR"/>
</dbReference>
<dbReference type="Gene3D" id="3.20.20.100">
    <property type="entry name" value="NADP-dependent oxidoreductase domain"/>
    <property type="match status" value="1"/>
</dbReference>
<dbReference type="AlphaFoldDB" id="A0A914YEH2"/>
<dbReference type="PANTHER" id="PTHR43827:SF14">
    <property type="entry name" value="NADP-DEPENDENT OXIDOREDUCTASE DOMAIN-CONTAINING PROTEIN"/>
    <property type="match status" value="1"/>
</dbReference>
<dbReference type="Proteomes" id="UP000887577">
    <property type="component" value="Unplaced"/>
</dbReference>
<dbReference type="SUPFAM" id="SSF51430">
    <property type="entry name" value="NAD(P)-linked oxidoreductase"/>
    <property type="match status" value="1"/>
</dbReference>
<evidence type="ECO:0000313" key="2">
    <source>
        <dbReference type="Proteomes" id="UP000887577"/>
    </source>
</evidence>
<accession>A0A914YEH2</accession>
<feature type="domain" description="NADP-dependent oxidoreductase" evidence="1">
    <location>
        <begin position="20"/>
        <end position="63"/>
    </location>
</feature>
<evidence type="ECO:0000259" key="1">
    <source>
        <dbReference type="Pfam" id="PF00248"/>
    </source>
</evidence>
<dbReference type="PROSITE" id="PS00798">
    <property type="entry name" value="ALDOKETO_REDUCTASE_1"/>
    <property type="match status" value="1"/>
</dbReference>
<evidence type="ECO:0000313" key="3">
    <source>
        <dbReference type="WBParaSite" id="PSU_v2.g17697.t1"/>
    </source>
</evidence>
<sequence length="73" mass="8328">MAKNPVPTLTLKPGIEMPIIGFGTSMVEDEKTLEKCIAGALKAGYRHFDTAFSYANEKEIGKYFWLKFLRWKV</sequence>
<dbReference type="InterPro" id="IPR036812">
    <property type="entry name" value="NAD(P)_OxRdtase_dom_sf"/>
</dbReference>
<name>A0A914YEH2_9BILA</name>
<dbReference type="PANTHER" id="PTHR43827">
    <property type="entry name" value="2,5-DIKETO-D-GLUCONIC ACID REDUCTASE"/>
    <property type="match status" value="1"/>
</dbReference>
<protein>
    <submittedName>
        <fullName evidence="3">NADP-dependent oxidoreductase domain-containing protein</fullName>
    </submittedName>
</protein>
<reference evidence="3" key="1">
    <citation type="submission" date="2022-11" db="UniProtKB">
        <authorList>
            <consortium name="WormBaseParasite"/>
        </authorList>
    </citation>
    <scope>IDENTIFICATION</scope>
</reference>
<dbReference type="WBParaSite" id="PSU_v2.g17697.t1">
    <property type="protein sequence ID" value="PSU_v2.g17697.t1"/>
    <property type="gene ID" value="PSU_v2.g17697"/>
</dbReference>
<proteinExistence type="predicted"/>